<evidence type="ECO:0000313" key="1">
    <source>
        <dbReference type="EMBL" id="KAL2045896.1"/>
    </source>
</evidence>
<protein>
    <submittedName>
        <fullName evidence="1">Uncharacterized protein</fullName>
    </submittedName>
</protein>
<evidence type="ECO:0000313" key="2">
    <source>
        <dbReference type="Proteomes" id="UP001590951"/>
    </source>
</evidence>
<accession>A0ABR4AK63</accession>
<dbReference type="EMBL" id="JBHFEH010000131">
    <property type="protein sequence ID" value="KAL2045896.1"/>
    <property type="molecule type" value="Genomic_DNA"/>
</dbReference>
<sequence>MINNAGISPQASHSSFNPKVPVLGVDKLSIALEVVRWEAPLLAAYVNNYRAAGSNCAMICPESPSRKTELSK</sequence>
<keyword evidence="2" id="KW-1185">Reference proteome</keyword>
<organism evidence="1 2">
    <name type="scientific">Lepraria finkii</name>
    <dbReference type="NCBI Taxonomy" id="1340010"/>
    <lineage>
        <taxon>Eukaryota</taxon>
        <taxon>Fungi</taxon>
        <taxon>Dikarya</taxon>
        <taxon>Ascomycota</taxon>
        <taxon>Pezizomycotina</taxon>
        <taxon>Lecanoromycetes</taxon>
        <taxon>OSLEUM clade</taxon>
        <taxon>Lecanoromycetidae</taxon>
        <taxon>Lecanorales</taxon>
        <taxon>Lecanorineae</taxon>
        <taxon>Stereocaulaceae</taxon>
        <taxon>Lepraria</taxon>
    </lineage>
</organism>
<reference evidence="1 2" key="1">
    <citation type="submission" date="2024-09" db="EMBL/GenBank/DDBJ databases">
        <title>Rethinking Asexuality: The Enigmatic Case of Functional Sexual Genes in Lepraria (Stereocaulaceae).</title>
        <authorList>
            <person name="Doellman M."/>
            <person name="Sun Y."/>
            <person name="Barcenas-Pena A."/>
            <person name="Lumbsch H.T."/>
            <person name="Grewe F."/>
        </authorList>
    </citation>
    <scope>NUCLEOTIDE SEQUENCE [LARGE SCALE GENOMIC DNA]</scope>
    <source>
        <strain evidence="1 2">Grewe 0041</strain>
    </source>
</reference>
<gene>
    <name evidence="1" type="ORF">ABVK25_011950</name>
</gene>
<comment type="caution">
    <text evidence="1">The sequence shown here is derived from an EMBL/GenBank/DDBJ whole genome shotgun (WGS) entry which is preliminary data.</text>
</comment>
<proteinExistence type="predicted"/>
<dbReference type="Proteomes" id="UP001590951">
    <property type="component" value="Unassembled WGS sequence"/>
</dbReference>
<name>A0ABR4AK63_9LECA</name>